<dbReference type="PROSITE" id="PS50878">
    <property type="entry name" value="RT_POL"/>
    <property type="match status" value="1"/>
</dbReference>
<dbReference type="InterPro" id="IPR000477">
    <property type="entry name" value="RT_dom"/>
</dbReference>
<dbReference type="CDD" id="cd01650">
    <property type="entry name" value="RT_nLTR_like"/>
    <property type="match status" value="1"/>
</dbReference>
<dbReference type="SUPFAM" id="SSF56672">
    <property type="entry name" value="DNA/RNA polymerases"/>
    <property type="match status" value="1"/>
</dbReference>
<gene>
    <name evidence="2" type="ORF">Cni_G02758</name>
</gene>
<dbReference type="AlphaFoldDB" id="A0AAQ3JQ82"/>
<name>A0AAQ3JQ82_9LILI</name>
<feature type="domain" description="Reverse transcriptase" evidence="1">
    <location>
        <begin position="1"/>
        <end position="185"/>
    </location>
</feature>
<dbReference type="EMBL" id="CP136890">
    <property type="protein sequence ID" value="WOK94056.1"/>
    <property type="molecule type" value="Genomic_DNA"/>
</dbReference>
<keyword evidence="3" id="KW-1185">Reference proteome</keyword>
<sequence>MALKLDMSKAFDRLEWPFLTATLTAMGFNHQFIELIQQCTQTVTYSVLVRGQPNGYFSPSRGIRQGDPLSPFLFVIAMEGFNQLLLSAEQADSIRGVQISRHNPRISSLFFADDVLLFCKADSPHTARIKLLLSQFEELSGQQINTSKSAILFSKHCPANLQHLLSTQLSISNTSFDDKYLGLPASIQKSKKGAFEFIIARINAKINSWSSKLLSRAGKSILEKAVLNAIPTYAMSCFYLSDAICNHISKLCSDYWLSNNQGKRGIHWLKWKQLCQSFSAGGLGFRDCRAQNISLLANQAWRILTHPSSLLSLTLKGKYFPCDSFMEVNASTNSSWGWKSIIRGRDLLSSGFRWHVGANTTGNVYGKPWIPCEPYFGLCGPSPTPFQPSLISNFFDKETQLICSIYNPCLFGCYSLQVRALFTFRLLEPSRDTDFSSPNPRQLNSSYSTLPVQLLPSSPRLLLNFFPRALDFFPEPLTPRALHSCSALPLQLLPPSPRLLNAPDFFLRSLADTPCNCDWYVSNYVSSALSALATTSKFFLSSTIYCLRCLNFLVNTHDIQFL</sequence>
<protein>
    <recommendedName>
        <fullName evidence="1">Reverse transcriptase domain-containing protein</fullName>
    </recommendedName>
</protein>
<evidence type="ECO:0000259" key="1">
    <source>
        <dbReference type="PROSITE" id="PS50878"/>
    </source>
</evidence>
<evidence type="ECO:0000313" key="3">
    <source>
        <dbReference type="Proteomes" id="UP001327560"/>
    </source>
</evidence>
<organism evidence="2 3">
    <name type="scientific">Canna indica</name>
    <name type="common">Indian-shot</name>
    <dbReference type="NCBI Taxonomy" id="4628"/>
    <lineage>
        <taxon>Eukaryota</taxon>
        <taxon>Viridiplantae</taxon>
        <taxon>Streptophyta</taxon>
        <taxon>Embryophyta</taxon>
        <taxon>Tracheophyta</taxon>
        <taxon>Spermatophyta</taxon>
        <taxon>Magnoliopsida</taxon>
        <taxon>Liliopsida</taxon>
        <taxon>Zingiberales</taxon>
        <taxon>Cannaceae</taxon>
        <taxon>Canna</taxon>
    </lineage>
</organism>
<dbReference type="InterPro" id="IPR043502">
    <property type="entry name" value="DNA/RNA_pol_sf"/>
</dbReference>
<dbReference type="PANTHER" id="PTHR33116:SF86">
    <property type="entry name" value="REVERSE TRANSCRIPTASE DOMAIN-CONTAINING PROTEIN"/>
    <property type="match status" value="1"/>
</dbReference>
<proteinExistence type="predicted"/>
<dbReference type="Pfam" id="PF00078">
    <property type="entry name" value="RVT_1"/>
    <property type="match status" value="1"/>
</dbReference>
<evidence type="ECO:0000313" key="2">
    <source>
        <dbReference type="EMBL" id="WOK94056.1"/>
    </source>
</evidence>
<dbReference type="Proteomes" id="UP001327560">
    <property type="component" value="Chromosome 1"/>
</dbReference>
<reference evidence="2 3" key="1">
    <citation type="submission" date="2023-10" db="EMBL/GenBank/DDBJ databases">
        <title>Chromosome-scale genome assembly provides insights into flower coloration mechanisms of Canna indica.</title>
        <authorList>
            <person name="Li C."/>
        </authorList>
    </citation>
    <scope>NUCLEOTIDE SEQUENCE [LARGE SCALE GENOMIC DNA]</scope>
    <source>
        <tissue evidence="2">Flower</tissue>
    </source>
</reference>
<dbReference type="PANTHER" id="PTHR33116">
    <property type="entry name" value="REVERSE TRANSCRIPTASE ZINC-BINDING DOMAIN-CONTAINING PROTEIN-RELATED-RELATED"/>
    <property type="match status" value="1"/>
</dbReference>
<accession>A0AAQ3JQ82</accession>